<evidence type="ECO:0000259" key="7">
    <source>
        <dbReference type="Pfam" id="PF16822"/>
    </source>
</evidence>
<dbReference type="EMBL" id="JACRYT010000020">
    <property type="protein sequence ID" value="MBC6680863.1"/>
    <property type="molecule type" value="Genomic_DNA"/>
</dbReference>
<comment type="subcellular location">
    <subcellularLocation>
        <location evidence="1">Periplasm</location>
    </subcellularLocation>
</comment>
<sequence>MLSWWKKAAVPVLFLIVIFVVAALNLKNLYHIVAGEIGWNPSQIENTYNDNFYSKMSYINLQGGLANLMDQKILNGVIKGDNGKLNFLWAVDYKFNEKEEAKKVKKAIAILQHAEKKGCKVLYVQRPWAVSAMPYGKQFEYSRQYDYWCKQIKKAGIPTIDLRSEMEGELDFFTTDHHWTTESAYCATARIIQELNQLYDFRLADRKGDFFNEKNYIRKTYNNVFLGAEGVRTGTYFAGKDDFEIVYPKFDTKFLFQQYSEGTMYWEKEGDYQSVLIDQDLLNDETYLNKYNAHAYGAYNENRVKNEKAGNNLKTLLIADSFARPQLGFYSLCFKETRYLDPQEGRYTDSYVKYIDEYQPDIVILMFPGDGNFVKV</sequence>
<dbReference type="GO" id="GO:0016740">
    <property type="term" value="F:transferase activity"/>
    <property type="evidence" value="ECO:0007669"/>
    <property type="project" value="UniProtKB-KW"/>
</dbReference>
<dbReference type="AlphaFoldDB" id="A0A923SX13"/>
<evidence type="ECO:0000313" key="9">
    <source>
        <dbReference type="Proteomes" id="UP000602647"/>
    </source>
</evidence>
<keyword evidence="9" id="KW-1185">Reference proteome</keyword>
<evidence type="ECO:0000256" key="4">
    <source>
        <dbReference type="ARBA" id="ARBA00022729"/>
    </source>
</evidence>
<evidence type="ECO:0000256" key="2">
    <source>
        <dbReference type="ARBA" id="ARBA00005182"/>
    </source>
</evidence>
<accession>A0A923SX13</accession>
<evidence type="ECO:0000256" key="3">
    <source>
        <dbReference type="ARBA" id="ARBA00022679"/>
    </source>
</evidence>
<evidence type="ECO:0000256" key="1">
    <source>
        <dbReference type="ARBA" id="ARBA00004418"/>
    </source>
</evidence>
<dbReference type="Pfam" id="PF16822">
    <property type="entry name" value="ALGX"/>
    <property type="match status" value="1"/>
</dbReference>
<dbReference type="GO" id="GO:0042597">
    <property type="term" value="C:periplasmic space"/>
    <property type="evidence" value="ECO:0007669"/>
    <property type="project" value="UniProtKB-SubCell"/>
</dbReference>
<dbReference type="GO" id="GO:0042121">
    <property type="term" value="P:alginic acid biosynthetic process"/>
    <property type="evidence" value="ECO:0007669"/>
    <property type="project" value="UniProtKB-KW"/>
</dbReference>
<reference evidence="8" key="1">
    <citation type="submission" date="2020-08" db="EMBL/GenBank/DDBJ databases">
        <title>Genome public.</title>
        <authorList>
            <person name="Liu C."/>
            <person name="Sun Q."/>
        </authorList>
    </citation>
    <scope>NUCLEOTIDE SEQUENCE</scope>
    <source>
        <strain evidence="8">BX12</strain>
    </source>
</reference>
<protein>
    <recommendedName>
        <fullName evidence="7">AlgX/AlgJ SGNH hydrolase-like domain-containing protein</fullName>
    </recommendedName>
</protein>
<keyword evidence="6" id="KW-0016">Alginate biosynthesis</keyword>
<proteinExistence type="predicted"/>
<gene>
    <name evidence="8" type="ORF">H9L42_13620</name>
</gene>
<keyword evidence="3" id="KW-0808">Transferase</keyword>
<evidence type="ECO:0000256" key="6">
    <source>
        <dbReference type="ARBA" id="ARBA00022841"/>
    </source>
</evidence>
<keyword evidence="4" id="KW-0732">Signal</keyword>
<dbReference type="InterPro" id="IPR031811">
    <property type="entry name" value="ALGX/ALGJ_SGNH-like"/>
</dbReference>
<comment type="pathway">
    <text evidence="2">Glycan biosynthesis; alginate biosynthesis.</text>
</comment>
<organism evidence="8 9">
    <name type="scientific">Zhenpiania hominis</name>
    <dbReference type="NCBI Taxonomy" id="2763644"/>
    <lineage>
        <taxon>Bacteria</taxon>
        <taxon>Bacillati</taxon>
        <taxon>Bacillota</taxon>
        <taxon>Clostridia</taxon>
        <taxon>Peptostreptococcales</taxon>
        <taxon>Anaerovoracaceae</taxon>
        <taxon>Zhenpiania</taxon>
    </lineage>
</organism>
<name>A0A923SX13_9FIRM</name>
<keyword evidence="5" id="KW-0574">Periplasm</keyword>
<feature type="domain" description="AlgX/AlgJ SGNH hydrolase-like" evidence="7">
    <location>
        <begin position="134"/>
        <end position="198"/>
    </location>
</feature>
<evidence type="ECO:0000256" key="5">
    <source>
        <dbReference type="ARBA" id="ARBA00022764"/>
    </source>
</evidence>
<dbReference type="Proteomes" id="UP000602647">
    <property type="component" value="Unassembled WGS sequence"/>
</dbReference>
<dbReference type="RefSeq" id="WP_187303961.1">
    <property type="nucleotide sequence ID" value="NZ_JACRYT010000020.1"/>
</dbReference>
<evidence type="ECO:0000313" key="8">
    <source>
        <dbReference type="EMBL" id="MBC6680863.1"/>
    </source>
</evidence>
<comment type="caution">
    <text evidence="8">The sequence shown here is derived from an EMBL/GenBank/DDBJ whole genome shotgun (WGS) entry which is preliminary data.</text>
</comment>